<evidence type="ECO:0000313" key="1">
    <source>
        <dbReference type="EMBL" id="EYC03106.1"/>
    </source>
</evidence>
<keyword evidence="2" id="KW-1185">Reference proteome</keyword>
<gene>
    <name evidence="1" type="primary">Acey_s0096.g2939</name>
    <name evidence="1" type="ORF">Y032_0096g2939</name>
</gene>
<proteinExistence type="predicted"/>
<dbReference type="AlphaFoldDB" id="A0A016TKA4"/>
<protein>
    <submittedName>
        <fullName evidence="1">Uncharacterized protein</fullName>
    </submittedName>
</protein>
<name>A0A016TKA4_9BILA</name>
<reference evidence="2" key="1">
    <citation type="journal article" date="2015" name="Nat. Genet.">
        <title>The genome and transcriptome of the zoonotic hookworm Ancylostoma ceylanicum identify infection-specific gene families.</title>
        <authorList>
            <person name="Schwarz E.M."/>
            <person name="Hu Y."/>
            <person name="Antoshechkin I."/>
            <person name="Miller M.M."/>
            <person name="Sternberg P.W."/>
            <person name="Aroian R.V."/>
        </authorList>
    </citation>
    <scope>NUCLEOTIDE SEQUENCE</scope>
    <source>
        <strain evidence="2">HY135</strain>
    </source>
</reference>
<comment type="caution">
    <text evidence="1">The sequence shown here is derived from an EMBL/GenBank/DDBJ whole genome shotgun (WGS) entry which is preliminary data.</text>
</comment>
<dbReference type="Proteomes" id="UP000024635">
    <property type="component" value="Unassembled WGS sequence"/>
</dbReference>
<organism evidence="1 2">
    <name type="scientific">Ancylostoma ceylanicum</name>
    <dbReference type="NCBI Taxonomy" id="53326"/>
    <lineage>
        <taxon>Eukaryota</taxon>
        <taxon>Metazoa</taxon>
        <taxon>Ecdysozoa</taxon>
        <taxon>Nematoda</taxon>
        <taxon>Chromadorea</taxon>
        <taxon>Rhabditida</taxon>
        <taxon>Rhabditina</taxon>
        <taxon>Rhabditomorpha</taxon>
        <taxon>Strongyloidea</taxon>
        <taxon>Ancylostomatidae</taxon>
        <taxon>Ancylostomatinae</taxon>
        <taxon>Ancylostoma</taxon>
    </lineage>
</organism>
<dbReference type="EMBL" id="JARK01001432">
    <property type="protein sequence ID" value="EYC03106.1"/>
    <property type="molecule type" value="Genomic_DNA"/>
</dbReference>
<accession>A0A016TKA4</accession>
<sequence>MENYASAIIANHWSTRPILEYIAYLRRLAQKTLTRSSRCIKHMCVLLLSVTQPCSLLIKRKTWTYWRVSKIISHVNLRCVAVGSPTDKFQMGKNGESSTISLVYEVGEREMI</sequence>
<evidence type="ECO:0000313" key="2">
    <source>
        <dbReference type="Proteomes" id="UP000024635"/>
    </source>
</evidence>